<evidence type="ECO:0000313" key="7">
    <source>
        <dbReference type="Proteomes" id="UP000533080"/>
    </source>
</evidence>
<evidence type="ECO:0000313" key="5">
    <source>
        <dbReference type="EMBL" id="QDE67100.1"/>
    </source>
</evidence>
<name>A0A4Y6AED2_MYXXA</name>
<dbReference type="OMA" id="NEFPDDN"/>
<sequence>MNGQATTPEAQQERASVLELLDRVLNKGVVISGDLVISVADVDLIYLGLRLLLTSVETALEVGTLPEHPQRLQ</sequence>
<dbReference type="InterPro" id="IPR000638">
    <property type="entry name" value="Gas-vesicle_GvpA-like"/>
</dbReference>
<protein>
    <submittedName>
        <fullName evidence="4 5">Gas vesicle protein</fullName>
    </submittedName>
</protein>
<dbReference type="PANTHER" id="PTHR35344">
    <property type="entry name" value="GAS VESICLE STRUCTURAL PROTEIN 2-RELATED"/>
    <property type="match status" value="1"/>
</dbReference>
<evidence type="ECO:0000313" key="6">
    <source>
        <dbReference type="Proteomes" id="UP000320179"/>
    </source>
</evidence>
<organism evidence="4 7">
    <name type="scientific">Myxococcus xanthus</name>
    <dbReference type="NCBI Taxonomy" id="34"/>
    <lineage>
        <taxon>Bacteria</taxon>
        <taxon>Pseudomonadati</taxon>
        <taxon>Myxococcota</taxon>
        <taxon>Myxococcia</taxon>
        <taxon>Myxococcales</taxon>
        <taxon>Cystobacterineae</taxon>
        <taxon>Myxococcaceae</taxon>
        <taxon>Myxococcus</taxon>
    </lineage>
</organism>
<dbReference type="GO" id="GO:0005198">
    <property type="term" value="F:structural molecule activity"/>
    <property type="evidence" value="ECO:0007669"/>
    <property type="project" value="InterPro"/>
</dbReference>
<dbReference type="Proteomes" id="UP000320179">
    <property type="component" value="Chromosome"/>
</dbReference>
<dbReference type="Pfam" id="PF00741">
    <property type="entry name" value="Gas_vesicle"/>
    <property type="match status" value="1"/>
</dbReference>
<gene>
    <name evidence="5" type="ORF">BHS09_08850</name>
    <name evidence="4" type="ORF">HNV28_04895</name>
</gene>
<dbReference type="AlphaFoldDB" id="A0A4Y6AED2"/>
<dbReference type="EMBL" id="JABFNT010000011">
    <property type="protein sequence ID" value="NOJ77683.1"/>
    <property type="molecule type" value="Genomic_DNA"/>
</dbReference>
<dbReference type="Proteomes" id="UP000533080">
    <property type="component" value="Unassembled WGS sequence"/>
</dbReference>
<dbReference type="PANTHER" id="PTHR35344:SF4">
    <property type="entry name" value="GAS VESICLE PROTEIN A1"/>
    <property type="match status" value="1"/>
</dbReference>
<dbReference type="EMBL" id="CP017174">
    <property type="protein sequence ID" value="QDE67100.1"/>
    <property type="molecule type" value="Genomic_DNA"/>
</dbReference>
<accession>A0A4Y6AED2</accession>
<comment type="subcellular location">
    <subcellularLocation>
        <location evidence="2">Gas vesicle</location>
    </subcellularLocation>
</comment>
<keyword evidence="1" id="KW-0304">Gas vesicle</keyword>
<evidence type="ECO:0000256" key="1">
    <source>
        <dbReference type="ARBA" id="ARBA00022987"/>
    </source>
</evidence>
<dbReference type="RefSeq" id="WP_011552834.1">
    <property type="nucleotide sequence ID" value="NZ_CBCSLF010000015.1"/>
</dbReference>
<evidence type="ECO:0000256" key="2">
    <source>
        <dbReference type="ARBA" id="ARBA00035108"/>
    </source>
</evidence>
<dbReference type="GeneID" id="41360144"/>
<evidence type="ECO:0000256" key="3">
    <source>
        <dbReference type="ARBA" id="ARBA00035646"/>
    </source>
</evidence>
<proteinExistence type="inferred from homology"/>
<dbReference type="GO" id="GO:0031411">
    <property type="term" value="C:gas vesicle"/>
    <property type="evidence" value="ECO:0007669"/>
    <property type="project" value="UniProtKB-SubCell"/>
</dbReference>
<dbReference type="InterPro" id="IPR050530">
    <property type="entry name" value="GvpA"/>
</dbReference>
<evidence type="ECO:0000313" key="4">
    <source>
        <dbReference type="EMBL" id="NOJ77683.1"/>
    </source>
</evidence>
<dbReference type="GO" id="GO:0012506">
    <property type="term" value="C:vesicle membrane"/>
    <property type="evidence" value="ECO:0007669"/>
    <property type="project" value="InterPro"/>
</dbReference>
<reference evidence="4 7" key="2">
    <citation type="submission" date="2020-05" db="EMBL/GenBank/DDBJ databases">
        <authorList>
            <person name="Whitworth D."/>
        </authorList>
    </citation>
    <scope>NUCLEOTIDE SEQUENCE [LARGE SCALE GENOMIC DNA]</scope>
    <source>
        <strain evidence="4 7">AM005</strain>
    </source>
</reference>
<comment type="similarity">
    <text evidence="3">Belongs to the gas vesicle GvpA family.</text>
</comment>
<reference evidence="5 6" key="1">
    <citation type="journal article" date="2019" name="Science">
        <title>Social genes are selection hotspots in kin groups of a soil microbe.</title>
        <authorList>
            <person name="Wielgoss S."/>
            <person name="Wolfensberger R."/>
            <person name="Sun L."/>
            <person name="Fiegna F."/>
            <person name="Velicer G.J."/>
        </authorList>
    </citation>
    <scope>NUCLEOTIDE SEQUENCE [LARGE SCALE GENOMIC DNA]</scope>
    <source>
        <strain evidence="5 6">MC3.5.9c15</strain>
    </source>
</reference>